<dbReference type="PANTHER" id="PTHR44051:SF23">
    <property type="entry name" value="GLUTATHIONE S-TRANSFERASE-LIKE PROTEIN TPCF"/>
    <property type="match status" value="1"/>
</dbReference>
<dbReference type="InterPro" id="IPR040079">
    <property type="entry name" value="Glutathione_S-Trfase"/>
</dbReference>
<evidence type="ECO:0000256" key="1">
    <source>
        <dbReference type="ARBA" id="ARBA00007409"/>
    </source>
</evidence>
<dbReference type="SFLD" id="SFLDS00019">
    <property type="entry name" value="Glutathione_Transferase_(cytos"/>
    <property type="match status" value="1"/>
</dbReference>
<sequence>MSPHSNLQSIRVYGKGGPNPPKVEIILSELGIPHEFDSITRNEVKSPAYLAVNPNGRLPAIHDPNGDLTLWESGAILEYIVEKYDKDQKLSFPPGSNEAFLAKQWLFFQTTGQGPYYGQAFWFERLHSEKVQSAIDRYVQEINRVTGVLEVHLTKQKQLYGSQDGFDGPWLVGNKLSYVDLAFVPWQMVAVHCFGGESGRYKEADYPLVTEWLARLKARKTVYGRHAVAH</sequence>
<accession>A0A3S5CVU7</accession>
<dbReference type="Pfam" id="PF13409">
    <property type="entry name" value="GST_N_2"/>
    <property type="match status" value="1"/>
</dbReference>
<dbReference type="InterPro" id="IPR004046">
    <property type="entry name" value="GST_C"/>
</dbReference>
<feature type="domain" description="GST C-terminal" evidence="3">
    <location>
        <begin position="95"/>
        <end position="230"/>
    </location>
</feature>
<feature type="domain" description="GST N-terminal" evidence="2">
    <location>
        <begin position="7"/>
        <end position="88"/>
    </location>
</feature>
<protein>
    <submittedName>
        <fullName evidence="4">D070c7d5-d101-4266-bffd-f99dc0c35fe9</fullName>
    </submittedName>
</protein>
<gene>
    <name evidence="4" type="ORF">TT172_LOCUS1202</name>
</gene>
<reference evidence="4 5" key="1">
    <citation type="submission" date="2018-04" db="EMBL/GenBank/DDBJ databases">
        <authorList>
            <person name="Huttner S."/>
            <person name="Dainat J."/>
        </authorList>
    </citation>
    <scope>NUCLEOTIDE SEQUENCE [LARGE SCALE GENOMIC DNA]</scope>
</reference>
<dbReference type="Proteomes" id="UP000289323">
    <property type="component" value="Unassembled WGS sequence"/>
</dbReference>
<dbReference type="InterPro" id="IPR036282">
    <property type="entry name" value="Glutathione-S-Trfase_C_sf"/>
</dbReference>
<dbReference type="Pfam" id="PF00043">
    <property type="entry name" value="GST_C"/>
    <property type="match status" value="1"/>
</dbReference>
<dbReference type="InterPro" id="IPR004045">
    <property type="entry name" value="Glutathione_S-Trfase_N"/>
</dbReference>
<comment type="similarity">
    <text evidence="1">Belongs to the GST superfamily.</text>
</comment>
<dbReference type="SUPFAM" id="SSF47616">
    <property type="entry name" value="GST C-terminal domain-like"/>
    <property type="match status" value="1"/>
</dbReference>
<dbReference type="Gene3D" id="1.20.1050.130">
    <property type="match status" value="1"/>
</dbReference>
<proteinExistence type="inferred from homology"/>
<name>A0A3S5CVU7_9PEZI</name>
<evidence type="ECO:0000259" key="3">
    <source>
        <dbReference type="PROSITE" id="PS50405"/>
    </source>
</evidence>
<evidence type="ECO:0000313" key="5">
    <source>
        <dbReference type="Proteomes" id="UP000289323"/>
    </source>
</evidence>
<dbReference type="PROSITE" id="PS50404">
    <property type="entry name" value="GST_NTER"/>
    <property type="match status" value="1"/>
</dbReference>
<dbReference type="InterPro" id="IPR036249">
    <property type="entry name" value="Thioredoxin-like_sf"/>
</dbReference>
<dbReference type="PROSITE" id="PS50405">
    <property type="entry name" value="GST_CTER"/>
    <property type="match status" value="1"/>
</dbReference>
<evidence type="ECO:0000259" key="2">
    <source>
        <dbReference type="PROSITE" id="PS50404"/>
    </source>
</evidence>
<dbReference type="SFLD" id="SFLDG00358">
    <property type="entry name" value="Main_(cytGST)"/>
    <property type="match status" value="1"/>
</dbReference>
<dbReference type="AlphaFoldDB" id="A0A3S5CVU7"/>
<evidence type="ECO:0000313" key="4">
    <source>
        <dbReference type="EMBL" id="SPQ18783.1"/>
    </source>
</evidence>
<dbReference type="InterPro" id="IPR010987">
    <property type="entry name" value="Glutathione-S-Trfase_C-like"/>
</dbReference>
<organism evidence="4 5">
    <name type="scientific">Thermothielavioides terrestris</name>
    <dbReference type="NCBI Taxonomy" id="2587410"/>
    <lineage>
        <taxon>Eukaryota</taxon>
        <taxon>Fungi</taxon>
        <taxon>Dikarya</taxon>
        <taxon>Ascomycota</taxon>
        <taxon>Pezizomycotina</taxon>
        <taxon>Sordariomycetes</taxon>
        <taxon>Sordariomycetidae</taxon>
        <taxon>Sordariales</taxon>
        <taxon>Chaetomiaceae</taxon>
        <taxon>Thermothielavioides</taxon>
    </lineage>
</organism>
<dbReference type="EMBL" id="OUUZ01000001">
    <property type="protein sequence ID" value="SPQ18783.1"/>
    <property type="molecule type" value="Genomic_DNA"/>
</dbReference>
<dbReference type="CDD" id="cd03048">
    <property type="entry name" value="GST_N_Ure2p_like"/>
    <property type="match status" value="1"/>
</dbReference>
<dbReference type="SUPFAM" id="SSF52833">
    <property type="entry name" value="Thioredoxin-like"/>
    <property type="match status" value="1"/>
</dbReference>
<dbReference type="PANTHER" id="PTHR44051">
    <property type="entry name" value="GLUTATHIONE S-TRANSFERASE-RELATED"/>
    <property type="match status" value="1"/>
</dbReference>